<protein>
    <recommendedName>
        <fullName evidence="3">Carboxylic ester hydrolase</fullName>
        <ecNumber evidence="3">3.1.1.-</ecNumber>
    </recommendedName>
</protein>
<comment type="similarity">
    <text evidence="1 3">Belongs to the type-B carboxylesterase/lipase family.</text>
</comment>
<sequence>MVKLLRIATCISFPIIVLGYWRRWNAASSGNAFFTGGPAPIVDLGHAKYQGAWDNRTMTFNYLGIPYIKAERFNHGRLYEDPLEGVQSAMDYGPACPQHSLGSLFAPNDLGLGFLTGVIQSLPPFHRFIKTSEDCLFINVQRPQNQTLQNLPVLVWIHGGAFEFGSANAVFPELIAVSGTIYRGENIVRKSIHMERPIVFASFNYRLAHFGFSASRELQEAGLLNLGFEDQRLALQWIQKHIAAVCYLLSILIQLPQLWEAKTRFTKFGGDPSKVTIMGHSAGSWFVSAHLAVGTSEGQGPPLFRGAVGMSGGLVRVEGPERQQSTFDSMVRHSNMHMSKSPN</sequence>
<accession>A0A2C5ZQ70</accession>
<dbReference type="PANTHER" id="PTHR11559">
    <property type="entry name" value="CARBOXYLESTERASE"/>
    <property type="match status" value="1"/>
</dbReference>
<dbReference type="PROSITE" id="PS00122">
    <property type="entry name" value="CARBOXYLESTERASE_B_1"/>
    <property type="match status" value="1"/>
</dbReference>
<dbReference type="GO" id="GO:0016787">
    <property type="term" value="F:hydrolase activity"/>
    <property type="evidence" value="ECO:0007669"/>
    <property type="project" value="UniProtKB-KW"/>
</dbReference>
<dbReference type="Gene3D" id="3.40.50.1820">
    <property type="entry name" value="alpha/beta hydrolase"/>
    <property type="match status" value="1"/>
</dbReference>
<evidence type="ECO:0000256" key="1">
    <source>
        <dbReference type="ARBA" id="ARBA00005964"/>
    </source>
</evidence>
<dbReference type="InterPro" id="IPR050309">
    <property type="entry name" value="Type-B_Carboxylest/Lipase"/>
</dbReference>
<comment type="caution">
    <text evidence="5">The sequence shown here is derived from an EMBL/GenBank/DDBJ whole genome shotgun (WGS) entry which is preliminary data.</text>
</comment>
<keyword evidence="2 3" id="KW-0378">Hydrolase</keyword>
<dbReference type="InterPro" id="IPR002018">
    <property type="entry name" value="CarbesteraseB"/>
</dbReference>
<dbReference type="InterPro" id="IPR029058">
    <property type="entry name" value="AB_hydrolase_fold"/>
</dbReference>
<dbReference type="SUPFAM" id="SSF53474">
    <property type="entry name" value="alpha/beta-Hydrolases"/>
    <property type="match status" value="1"/>
</dbReference>
<keyword evidence="6" id="KW-1185">Reference proteome</keyword>
<dbReference type="AlphaFoldDB" id="A0A2C5ZQ70"/>
<reference evidence="5 6" key="1">
    <citation type="submission" date="2017-06" db="EMBL/GenBank/DDBJ databases">
        <title>Ant-infecting Ophiocordyceps genomes reveal a high diversity of potential behavioral manipulation genes and a possible major role for enterotoxins.</title>
        <authorList>
            <person name="De Bekker C."/>
            <person name="Evans H.C."/>
            <person name="Brachmann A."/>
            <person name="Hughes D.P."/>
        </authorList>
    </citation>
    <scope>NUCLEOTIDE SEQUENCE [LARGE SCALE GENOMIC DNA]</scope>
    <source>
        <strain evidence="5 6">1348a</strain>
    </source>
</reference>
<feature type="domain" description="Carboxylesterase type B" evidence="4">
    <location>
        <begin position="58"/>
        <end position="244"/>
    </location>
</feature>
<name>A0A2C5ZQ70_9HYPO</name>
<evidence type="ECO:0000313" key="5">
    <source>
        <dbReference type="EMBL" id="PHH83237.1"/>
    </source>
</evidence>
<evidence type="ECO:0000313" key="6">
    <source>
        <dbReference type="Proteomes" id="UP000224854"/>
    </source>
</evidence>
<dbReference type="Pfam" id="PF00135">
    <property type="entry name" value="COesterase"/>
    <property type="match status" value="2"/>
</dbReference>
<dbReference type="EC" id="3.1.1.-" evidence="3"/>
<evidence type="ECO:0000256" key="2">
    <source>
        <dbReference type="ARBA" id="ARBA00022801"/>
    </source>
</evidence>
<feature type="domain" description="Carboxylesterase type B" evidence="4">
    <location>
        <begin position="266"/>
        <end position="314"/>
    </location>
</feature>
<organism evidence="5 6">
    <name type="scientific">Ophiocordyceps australis</name>
    <dbReference type="NCBI Taxonomy" id="1399860"/>
    <lineage>
        <taxon>Eukaryota</taxon>
        <taxon>Fungi</taxon>
        <taxon>Dikarya</taxon>
        <taxon>Ascomycota</taxon>
        <taxon>Pezizomycotina</taxon>
        <taxon>Sordariomycetes</taxon>
        <taxon>Hypocreomycetidae</taxon>
        <taxon>Hypocreales</taxon>
        <taxon>Ophiocordycipitaceae</taxon>
        <taxon>Ophiocordyceps</taxon>
    </lineage>
</organism>
<proteinExistence type="inferred from homology"/>
<gene>
    <name evidence="5" type="ORF">CDD82_2848</name>
</gene>
<evidence type="ECO:0000256" key="3">
    <source>
        <dbReference type="RuleBase" id="RU361235"/>
    </source>
</evidence>
<dbReference type="InterPro" id="IPR019826">
    <property type="entry name" value="Carboxylesterase_B_AS"/>
</dbReference>
<dbReference type="OrthoDB" id="408631at2759"/>
<dbReference type="Proteomes" id="UP000224854">
    <property type="component" value="Unassembled WGS sequence"/>
</dbReference>
<dbReference type="EMBL" id="NJEU01000021">
    <property type="protein sequence ID" value="PHH83237.1"/>
    <property type="molecule type" value="Genomic_DNA"/>
</dbReference>
<evidence type="ECO:0000259" key="4">
    <source>
        <dbReference type="Pfam" id="PF00135"/>
    </source>
</evidence>